<feature type="compositionally biased region" description="Polar residues" evidence="5">
    <location>
        <begin position="277"/>
        <end position="299"/>
    </location>
</feature>
<evidence type="ECO:0000313" key="7">
    <source>
        <dbReference type="EMBL" id="CCC40589.1"/>
    </source>
</evidence>
<dbReference type="GO" id="GO:0005829">
    <property type="term" value="C:cytosol"/>
    <property type="evidence" value="ECO:0007669"/>
    <property type="project" value="TreeGrafter"/>
</dbReference>
<dbReference type="InterPro" id="IPR001537">
    <property type="entry name" value="SpoU_MeTrfase"/>
</dbReference>
<dbReference type="EC" id="2.1.1.-" evidence="7"/>
<dbReference type="Gene3D" id="3.40.1280.10">
    <property type="match status" value="1"/>
</dbReference>
<evidence type="ECO:0000313" key="8">
    <source>
        <dbReference type="Proteomes" id="UP000007954"/>
    </source>
</evidence>
<dbReference type="Gene3D" id="1.10.8.590">
    <property type="match status" value="1"/>
</dbReference>
<dbReference type="InterPro" id="IPR029026">
    <property type="entry name" value="tRNA_m1G_MTases_N"/>
</dbReference>
<dbReference type="PANTHER" id="PTHR42786">
    <property type="entry name" value="TRNA/RRNA METHYLTRANSFERASE"/>
    <property type="match status" value="1"/>
</dbReference>
<dbReference type="GO" id="GO:0002128">
    <property type="term" value="P:tRNA nucleoside ribose methylation"/>
    <property type="evidence" value="ECO:0007669"/>
    <property type="project" value="TreeGrafter"/>
</dbReference>
<keyword evidence="2 7" id="KW-0489">Methyltransferase</keyword>
<feature type="domain" description="tRNA/rRNA methyltransferase SpoU type" evidence="6">
    <location>
        <begin position="8"/>
        <end position="160"/>
    </location>
</feature>
<dbReference type="HOGENOM" id="CLU_056931_3_0_2"/>
<accession>G0LJ21</accession>
<reference evidence="7 8" key="1">
    <citation type="journal article" date="2011" name="PLoS ONE">
        <title>Haloquadratum walsbyi: limited diversity in a global pond.</title>
        <authorList>
            <person name="Dyall-Smith M."/>
            <person name="Pfeiffer F."/>
            <person name="Klee K."/>
            <person name="Palm P."/>
            <person name="Gross K."/>
            <person name="Schuster S.C."/>
            <person name="Rampp M."/>
            <person name="Oesterhelt D."/>
        </authorList>
    </citation>
    <scope>NUCLEOTIDE SEQUENCE [LARGE SCALE GENOMIC DNA]</scope>
    <source>
        <strain evidence="8">DSM 16854 / JCM 12705 / C23</strain>
    </source>
</reference>
<sequence length="332" mass="36298">MPEAAHNFVVVVVEPETPGNIGTIARAMKNFGLTELLLVDPPPIPAGSEAYGFAGHAREDVLPNAKTVSFDAVVNKYHTIGTTAITAEDSRHHVRFPYKTPAEISDDLKTVETETALVFGREGTGLTNDELTSLDEVCSIPANESYPVLNLGQAATVLLYELRSLTLTDTQLPDVERERADESDIDRFYEFFTDFLHSVEGREHKREKTALMLRRLIARAHPTNREISTLLGLFRRANILLGEQSYGESNQTDEMDDTTAVESIPEESINAIIESTSSGYEETEAQTSSDGSLCDQSDSADLMNADEDTEMTAGADVGTDADVETNTNSDNT</sequence>
<evidence type="ECO:0000256" key="3">
    <source>
        <dbReference type="ARBA" id="ARBA00022679"/>
    </source>
</evidence>
<evidence type="ECO:0000259" key="6">
    <source>
        <dbReference type="Pfam" id="PF00588"/>
    </source>
</evidence>
<dbReference type="PANTHER" id="PTHR42786:SF2">
    <property type="entry name" value="TRNA (CYTIDINE_URIDINE-2'-O-)-METHYLTRANSFERASE TRMJ"/>
    <property type="match status" value="1"/>
</dbReference>
<dbReference type="NCBIfam" id="TIGR00050">
    <property type="entry name" value="rRNA_methyl_1"/>
    <property type="match status" value="1"/>
</dbReference>
<evidence type="ECO:0000256" key="4">
    <source>
        <dbReference type="ARBA" id="ARBA00022691"/>
    </source>
</evidence>
<dbReference type="KEGG" id="hwc:Hqrw_2765"/>
<dbReference type="Pfam" id="PF00588">
    <property type="entry name" value="SpoU_methylase"/>
    <property type="match status" value="1"/>
</dbReference>
<evidence type="ECO:0000256" key="5">
    <source>
        <dbReference type="SAM" id="MobiDB-lite"/>
    </source>
</evidence>
<keyword evidence="3 7" id="KW-0808">Transferase</keyword>
<dbReference type="AlphaFoldDB" id="G0LJ21"/>
<organism evidence="7 8">
    <name type="scientific">Haloquadratum walsbyi (strain DSM 16854 / JCM 12705 / C23)</name>
    <dbReference type="NCBI Taxonomy" id="768065"/>
    <lineage>
        <taxon>Archaea</taxon>
        <taxon>Methanobacteriati</taxon>
        <taxon>Methanobacteriota</taxon>
        <taxon>Stenosarchaea group</taxon>
        <taxon>Halobacteria</taxon>
        <taxon>Halobacteriales</taxon>
        <taxon>Haloferacaceae</taxon>
        <taxon>Haloquadratum</taxon>
    </lineage>
</organism>
<name>G0LJ21_HALWC</name>
<dbReference type="InterPro" id="IPR029028">
    <property type="entry name" value="Alpha/beta_knot_MTases"/>
</dbReference>
<dbReference type="SUPFAM" id="SSF75217">
    <property type="entry name" value="alpha/beta knot"/>
    <property type="match status" value="1"/>
</dbReference>
<dbReference type="GO" id="GO:0003723">
    <property type="term" value="F:RNA binding"/>
    <property type="evidence" value="ECO:0007669"/>
    <property type="project" value="InterPro"/>
</dbReference>
<dbReference type="OrthoDB" id="372184at2157"/>
<feature type="region of interest" description="Disordered" evidence="5">
    <location>
        <begin position="277"/>
        <end position="332"/>
    </location>
</feature>
<dbReference type="Proteomes" id="UP000007954">
    <property type="component" value="Chromosome"/>
</dbReference>
<proteinExistence type="inferred from homology"/>
<keyword evidence="4" id="KW-0949">S-adenosyl-L-methionine</keyword>
<protein>
    <submittedName>
        <fullName evidence="7">tRNA (Cytidine/uridine-2'-O-)-methyltransferase</fullName>
        <ecNumber evidence="7">2.1.1.-</ecNumber>
    </submittedName>
</protein>
<gene>
    <name evidence="7" type="ordered locus">Hqrw_2765</name>
</gene>
<evidence type="ECO:0000256" key="1">
    <source>
        <dbReference type="ARBA" id="ARBA00007228"/>
    </source>
</evidence>
<dbReference type="EMBL" id="FR746099">
    <property type="protein sequence ID" value="CCC40589.1"/>
    <property type="molecule type" value="Genomic_DNA"/>
</dbReference>
<comment type="similarity">
    <text evidence="1">Belongs to the class IV-like SAM-binding methyltransferase superfamily. RNA methyltransferase TrmH family.</text>
</comment>
<dbReference type="GO" id="GO:0008173">
    <property type="term" value="F:RNA methyltransferase activity"/>
    <property type="evidence" value="ECO:0007669"/>
    <property type="project" value="InterPro"/>
</dbReference>
<dbReference type="InterPro" id="IPR004384">
    <property type="entry name" value="RNA_MeTrfase_TrmJ/LasT"/>
</dbReference>
<dbReference type="CDD" id="cd18093">
    <property type="entry name" value="SpoU-like_TrmJ"/>
    <property type="match status" value="1"/>
</dbReference>
<evidence type="ECO:0000256" key="2">
    <source>
        <dbReference type="ARBA" id="ARBA00022603"/>
    </source>
</evidence>